<feature type="domain" description="NR LBD" evidence="12">
    <location>
        <begin position="184"/>
        <end position="424"/>
    </location>
</feature>
<dbReference type="InterPro" id="IPR035500">
    <property type="entry name" value="NHR-like_dom_sf"/>
</dbReference>
<dbReference type="SUPFAM" id="SSF48508">
    <property type="entry name" value="Nuclear receptor ligand-binding domain"/>
    <property type="match status" value="1"/>
</dbReference>
<dbReference type="InterPro" id="IPR013088">
    <property type="entry name" value="Znf_NHR/GATA"/>
</dbReference>
<dbReference type="EMBL" id="BMAO01018259">
    <property type="protein sequence ID" value="GFR22263.1"/>
    <property type="molecule type" value="Genomic_DNA"/>
</dbReference>
<evidence type="ECO:0000256" key="5">
    <source>
        <dbReference type="ARBA" id="ARBA00023015"/>
    </source>
</evidence>
<evidence type="ECO:0000256" key="2">
    <source>
        <dbReference type="ARBA" id="ARBA00022723"/>
    </source>
</evidence>
<sequence length="424" mass="47582">MDGTIRRNELDSKGNFSALFNLNKTQTNYFSGEDHSSGSSYGGRARSGLRCVVCGDVSSGKHYGVLACNGCSGFFKRSVRRKLVYRCQAASGECLVDKAHRNQCQACRLRKCLECGMNKDAVQNERQPRNTATIRPESAFAVPVSTTEEDFNTRGDLKGINMTGFPAFIPLPPKLVSPFFAKINTSKYVETLVNRKERNASSVEEELKKETPCPFGYPSFFAHEDGIGSSMDAARSALYETSARILLLSIRWARNLPSYSSLVLQDQVALLEDTWSELFLITCIQWSMPLESNPLFTTMDANVSLSNIQQKKCVQSLQKIFARFKLLAVDFSEFACLKAIVLFKQDVECLKDVHQVSMLQDHAQLMLAHHIKSQHFDYTFRFGRLLLLLPSLRQIPPDIVETIFFSKTIGSTPIVKLLGDLFKC</sequence>
<evidence type="ECO:0000256" key="9">
    <source>
        <dbReference type="ARBA" id="ARBA00023242"/>
    </source>
</evidence>
<dbReference type="SUPFAM" id="SSF57716">
    <property type="entry name" value="Glucocorticoid receptor-like (DNA-binding domain)"/>
    <property type="match status" value="1"/>
</dbReference>
<comment type="caution">
    <text evidence="13">The sequence shown here is derived from an EMBL/GenBank/DDBJ whole genome shotgun (WGS) entry which is preliminary data.</text>
</comment>
<keyword evidence="3 10" id="KW-0863">Zinc-finger</keyword>
<dbReference type="PROSITE" id="PS51030">
    <property type="entry name" value="NUCLEAR_REC_DBD_2"/>
    <property type="match status" value="1"/>
</dbReference>
<dbReference type="OrthoDB" id="6424478at2759"/>
<comment type="subcellular location">
    <subcellularLocation>
        <location evidence="1 10">Nucleus</location>
    </subcellularLocation>
</comment>
<keyword evidence="6 10" id="KW-0238">DNA-binding</keyword>
<dbReference type="Gene3D" id="3.30.50.10">
    <property type="entry name" value="Erythroid Transcription Factor GATA-1, subunit A"/>
    <property type="match status" value="1"/>
</dbReference>
<dbReference type="FunFam" id="1.10.565.10:FF:000011">
    <property type="entry name" value="Nuclear receptor subfamily 5, group A, member 2"/>
    <property type="match status" value="1"/>
</dbReference>
<keyword evidence="7 10" id="KW-0804">Transcription</keyword>
<accession>A0A8X6HG72</accession>
<dbReference type="InterPro" id="IPR000536">
    <property type="entry name" value="Nucl_hrmn_rcpt_lig-bd"/>
</dbReference>
<dbReference type="InterPro" id="IPR001723">
    <property type="entry name" value="Nuclear_hrmn_rcpt"/>
</dbReference>
<dbReference type="PROSITE" id="PS51843">
    <property type="entry name" value="NR_LBD"/>
    <property type="match status" value="1"/>
</dbReference>
<dbReference type="SMART" id="SM00430">
    <property type="entry name" value="HOLI"/>
    <property type="match status" value="1"/>
</dbReference>
<proteinExistence type="inferred from homology"/>
<organism evidence="13 14">
    <name type="scientific">Trichonephila clavata</name>
    <name type="common">Joro spider</name>
    <name type="synonym">Nephila clavata</name>
    <dbReference type="NCBI Taxonomy" id="2740835"/>
    <lineage>
        <taxon>Eukaryota</taxon>
        <taxon>Metazoa</taxon>
        <taxon>Ecdysozoa</taxon>
        <taxon>Arthropoda</taxon>
        <taxon>Chelicerata</taxon>
        <taxon>Arachnida</taxon>
        <taxon>Araneae</taxon>
        <taxon>Araneomorphae</taxon>
        <taxon>Entelegynae</taxon>
        <taxon>Araneoidea</taxon>
        <taxon>Nephilidae</taxon>
        <taxon>Trichonephila</taxon>
    </lineage>
</organism>
<dbReference type="CDD" id="cd06970">
    <property type="entry name" value="NR_DBD_PNR"/>
    <property type="match status" value="1"/>
</dbReference>
<name>A0A8X6HG72_TRICU</name>
<dbReference type="GO" id="GO:0008270">
    <property type="term" value="F:zinc ion binding"/>
    <property type="evidence" value="ECO:0007669"/>
    <property type="project" value="UniProtKB-KW"/>
</dbReference>
<keyword evidence="8 10" id="KW-0675">Receptor</keyword>
<keyword evidence="2 10" id="KW-0479">Metal-binding</keyword>
<evidence type="ECO:0000313" key="13">
    <source>
        <dbReference type="EMBL" id="GFR22263.1"/>
    </source>
</evidence>
<gene>
    <name evidence="13" type="primary">NR2E3</name>
    <name evidence="13" type="ORF">TNCT_203341</name>
</gene>
<evidence type="ECO:0000256" key="4">
    <source>
        <dbReference type="ARBA" id="ARBA00022833"/>
    </source>
</evidence>
<comment type="similarity">
    <text evidence="10">Belongs to the nuclear hormone receptor family.</text>
</comment>
<reference evidence="13" key="1">
    <citation type="submission" date="2020-07" db="EMBL/GenBank/DDBJ databases">
        <title>Multicomponent nature underlies the extraordinary mechanical properties of spider dragline silk.</title>
        <authorList>
            <person name="Kono N."/>
            <person name="Nakamura H."/>
            <person name="Mori M."/>
            <person name="Yoshida Y."/>
            <person name="Ohtoshi R."/>
            <person name="Malay A.D."/>
            <person name="Moran D.A.P."/>
            <person name="Tomita M."/>
            <person name="Numata K."/>
            <person name="Arakawa K."/>
        </authorList>
    </citation>
    <scope>NUCLEOTIDE SEQUENCE</scope>
</reference>
<dbReference type="PRINTS" id="PR00047">
    <property type="entry name" value="STROIDFINGER"/>
</dbReference>
<evidence type="ECO:0000259" key="12">
    <source>
        <dbReference type="PROSITE" id="PS51843"/>
    </source>
</evidence>
<dbReference type="PRINTS" id="PR00398">
    <property type="entry name" value="STRDHORMONER"/>
</dbReference>
<keyword evidence="14" id="KW-1185">Reference proteome</keyword>
<keyword evidence="9 10" id="KW-0539">Nucleus</keyword>
<evidence type="ECO:0000256" key="3">
    <source>
        <dbReference type="ARBA" id="ARBA00022771"/>
    </source>
</evidence>
<evidence type="ECO:0000256" key="1">
    <source>
        <dbReference type="ARBA" id="ARBA00004123"/>
    </source>
</evidence>
<evidence type="ECO:0000256" key="7">
    <source>
        <dbReference type="ARBA" id="ARBA00023163"/>
    </source>
</evidence>
<dbReference type="PANTHER" id="PTHR24083">
    <property type="entry name" value="NUCLEAR HORMONE RECEPTOR"/>
    <property type="match status" value="1"/>
</dbReference>
<dbReference type="GO" id="GO:0003700">
    <property type="term" value="F:DNA-binding transcription factor activity"/>
    <property type="evidence" value="ECO:0007669"/>
    <property type="project" value="InterPro"/>
</dbReference>
<dbReference type="GO" id="GO:0045944">
    <property type="term" value="P:positive regulation of transcription by RNA polymerase II"/>
    <property type="evidence" value="ECO:0007669"/>
    <property type="project" value="UniProtKB-ARBA"/>
</dbReference>
<dbReference type="PROSITE" id="PS00031">
    <property type="entry name" value="NUCLEAR_REC_DBD_1"/>
    <property type="match status" value="1"/>
</dbReference>
<dbReference type="AlphaFoldDB" id="A0A8X6HG72"/>
<evidence type="ECO:0000256" key="8">
    <source>
        <dbReference type="ARBA" id="ARBA00023170"/>
    </source>
</evidence>
<evidence type="ECO:0000313" key="14">
    <source>
        <dbReference type="Proteomes" id="UP000887116"/>
    </source>
</evidence>
<dbReference type="InterPro" id="IPR050274">
    <property type="entry name" value="Nuclear_hormone_rcpt_NR2"/>
</dbReference>
<dbReference type="SMART" id="SM00399">
    <property type="entry name" value="ZnF_C4"/>
    <property type="match status" value="1"/>
</dbReference>
<evidence type="ECO:0000256" key="10">
    <source>
        <dbReference type="RuleBase" id="RU004334"/>
    </source>
</evidence>
<dbReference type="Pfam" id="PF00104">
    <property type="entry name" value="Hormone_recep"/>
    <property type="match status" value="1"/>
</dbReference>
<keyword evidence="4 10" id="KW-0862">Zinc</keyword>
<dbReference type="FunFam" id="3.30.50.10:FF:000028">
    <property type="entry name" value="Nuclear receptor subfamily 2, group E, member 3"/>
    <property type="match status" value="1"/>
</dbReference>
<evidence type="ECO:0000259" key="11">
    <source>
        <dbReference type="PROSITE" id="PS51030"/>
    </source>
</evidence>
<evidence type="ECO:0000256" key="6">
    <source>
        <dbReference type="ARBA" id="ARBA00023125"/>
    </source>
</evidence>
<dbReference type="GO" id="GO:0005634">
    <property type="term" value="C:nucleus"/>
    <property type="evidence" value="ECO:0007669"/>
    <property type="project" value="UniProtKB-SubCell"/>
</dbReference>
<feature type="domain" description="Nuclear receptor" evidence="11">
    <location>
        <begin position="48"/>
        <end position="124"/>
    </location>
</feature>
<dbReference type="InterPro" id="IPR001628">
    <property type="entry name" value="Znf_hrmn_rcpt"/>
</dbReference>
<keyword evidence="5 10" id="KW-0805">Transcription regulation</keyword>
<dbReference type="Gene3D" id="1.10.565.10">
    <property type="entry name" value="Retinoid X Receptor"/>
    <property type="match status" value="1"/>
</dbReference>
<dbReference type="Proteomes" id="UP000887116">
    <property type="component" value="Unassembled WGS sequence"/>
</dbReference>
<dbReference type="Pfam" id="PF00105">
    <property type="entry name" value="zf-C4"/>
    <property type="match status" value="1"/>
</dbReference>
<dbReference type="GO" id="GO:0043565">
    <property type="term" value="F:sequence-specific DNA binding"/>
    <property type="evidence" value="ECO:0007669"/>
    <property type="project" value="InterPro"/>
</dbReference>
<protein>
    <submittedName>
        <fullName evidence="13">Photoreceptor-specific nuclear receptor</fullName>
    </submittedName>
</protein>